<keyword evidence="2" id="KW-1185">Reference proteome</keyword>
<gene>
    <name evidence="1" type="ORF">APZ42_022709</name>
</gene>
<name>A0A164VR26_9CRUS</name>
<sequence>MFVQTRHVVNKPKAATETLYTLENQSRLRLACVSQILLAFFPFPVDDAPDERPAVRGNR</sequence>
<comment type="caution">
    <text evidence="1">The sequence shown here is derived from an EMBL/GenBank/DDBJ whole genome shotgun (WGS) entry which is preliminary data.</text>
</comment>
<dbReference type="Proteomes" id="UP000076858">
    <property type="component" value="Unassembled WGS sequence"/>
</dbReference>
<evidence type="ECO:0000313" key="1">
    <source>
        <dbReference type="EMBL" id="KZS12569.1"/>
    </source>
</evidence>
<evidence type="ECO:0000313" key="2">
    <source>
        <dbReference type="Proteomes" id="UP000076858"/>
    </source>
</evidence>
<dbReference type="AlphaFoldDB" id="A0A164VR26"/>
<proteinExistence type="predicted"/>
<organism evidence="1 2">
    <name type="scientific">Daphnia magna</name>
    <dbReference type="NCBI Taxonomy" id="35525"/>
    <lineage>
        <taxon>Eukaryota</taxon>
        <taxon>Metazoa</taxon>
        <taxon>Ecdysozoa</taxon>
        <taxon>Arthropoda</taxon>
        <taxon>Crustacea</taxon>
        <taxon>Branchiopoda</taxon>
        <taxon>Diplostraca</taxon>
        <taxon>Cladocera</taxon>
        <taxon>Anomopoda</taxon>
        <taxon>Daphniidae</taxon>
        <taxon>Daphnia</taxon>
    </lineage>
</organism>
<protein>
    <submittedName>
        <fullName evidence="1">Uncharacterized protein</fullName>
    </submittedName>
</protein>
<reference evidence="1 2" key="1">
    <citation type="submission" date="2016-03" db="EMBL/GenBank/DDBJ databases">
        <title>EvidentialGene: Evidence-directed Construction of Genes on Genomes.</title>
        <authorList>
            <person name="Gilbert D.G."/>
            <person name="Choi J.-H."/>
            <person name="Mockaitis K."/>
            <person name="Colbourne J."/>
            <person name="Pfrender M."/>
        </authorList>
    </citation>
    <scope>NUCLEOTIDE SEQUENCE [LARGE SCALE GENOMIC DNA]</scope>
    <source>
        <strain evidence="1 2">Xinb3</strain>
        <tissue evidence="1">Complete organism</tissue>
    </source>
</reference>
<dbReference type="EMBL" id="LRGB01001361">
    <property type="protein sequence ID" value="KZS12569.1"/>
    <property type="molecule type" value="Genomic_DNA"/>
</dbReference>
<accession>A0A164VR26</accession>